<dbReference type="EMBL" id="BSVB01000001">
    <property type="protein sequence ID" value="GMA95492.1"/>
    <property type="molecule type" value="Genomic_DNA"/>
</dbReference>
<evidence type="ECO:0000313" key="2">
    <source>
        <dbReference type="Proteomes" id="UP001157034"/>
    </source>
</evidence>
<dbReference type="Proteomes" id="UP001157034">
    <property type="component" value="Unassembled WGS sequence"/>
</dbReference>
<gene>
    <name evidence="1" type="ORF">GCM10025881_23160</name>
</gene>
<sequence length="64" mass="7559">MTISSAPAYRWEQLRPGVWWGLYGEDHIGSIAEYGWRFRTRDAADVWLGDYPTLQMARTVLQRR</sequence>
<name>A0ABQ6K9J8_9MICO</name>
<evidence type="ECO:0000313" key="1">
    <source>
        <dbReference type="EMBL" id="GMA95492.1"/>
    </source>
</evidence>
<comment type="caution">
    <text evidence="1">The sequence shown here is derived from an EMBL/GenBank/DDBJ whole genome shotgun (WGS) entry which is preliminary data.</text>
</comment>
<organism evidence="1 2">
    <name type="scientific">Pseudolysinimonas kribbensis</name>
    <dbReference type="NCBI Taxonomy" id="433641"/>
    <lineage>
        <taxon>Bacteria</taxon>
        <taxon>Bacillati</taxon>
        <taxon>Actinomycetota</taxon>
        <taxon>Actinomycetes</taxon>
        <taxon>Micrococcales</taxon>
        <taxon>Microbacteriaceae</taxon>
        <taxon>Pseudolysinimonas</taxon>
    </lineage>
</organism>
<keyword evidence="2" id="KW-1185">Reference proteome</keyword>
<accession>A0ABQ6K9J8</accession>
<reference evidence="2" key="1">
    <citation type="journal article" date="2019" name="Int. J. Syst. Evol. Microbiol.">
        <title>The Global Catalogue of Microorganisms (GCM) 10K type strain sequencing project: providing services to taxonomists for standard genome sequencing and annotation.</title>
        <authorList>
            <consortium name="The Broad Institute Genomics Platform"/>
            <consortium name="The Broad Institute Genome Sequencing Center for Infectious Disease"/>
            <person name="Wu L."/>
            <person name="Ma J."/>
        </authorList>
    </citation>
    <scope>NUCLEOTIDE SEQUENCE [LARGE SCALE GENOMIC DNA]</scope>
    <source>
        <strain evidence="2">NBRC 108894</strain>
    </source>
</reference>
<protein>
    <submittedName>
        <fullName evidence="1">Uncharacterized protein</fullName>
    </submittedName>
</protein>
<dbReference type="RefSeq" id="WP_284254257.1">
    <property type="nucleotide sequence ID" value="NZ_BAAAQO010000002.1"/>
</dbReference>
<proteinExistence type="predicted"/>